<protein>
    <submittedName>
        <fullName evidence="1">Uncharacterized protein</fullName>
    </submittedName>
</protein>
<keyword evidence="2" id="KW-1185">Reference proteome</keyword>
<organism evidence="1 2">
    <name type="scientific">Microtetraspora malaysiensis</name>
    <dbReference type="NCBI Taxonomy" id="161358"/>
    <lineage>
        <taxon>Bacteria</taxon>
        <taxon>Bacillati</taxon>
        <taxon>Actinomycetota</taxon>
        <taxon>Actinomycetes</taxon>
        <taxon>Streptosporangiales</taxon>
        <taxon>Streptosporangiaceae</taxon>
        <taxon>Microtetraspora</taxon>
    </lineage>
</organism>
<dbReference type="EMBL" id="JBIASD010000004">
    <property type="protein sequence ID" value="MFF3665666.1"/>
    <property type="molecule type" value="Genomic_DNA"/>
</dbReference>
<dbReference type="RefSeq" id="WP_387409748.1">
    <property type="nucleotide sequence ID" value="NZ_CP191998.1"/>
</dbReference>
<sequence length="49" mass="5218">MAFIEKTMRPLDPVVVGGRTCKRQIVLHKGADTGACLLANTRPEGPVGL</sequence>
<gene>
    <name evidence="1" type="ORF">ACFYXI_08720</name>
</gene>
<name>A0ABW6SL20_9ACTN</name>
<reference evidence="1 2" key="1">
    <citation type="submission" date="2024-10" db="EMBL/GenBank/DDBJ databases">
        <title>The Natural Products Discovery Center: Release of the First 8490 Sequenced Strains for Exploring Actinobacteria Biosynthetic Diversity.</title>
        <authorList>
            <person name="Kalkreuter E."/>
            <person name="Kautsar S.A."/>
            <person name="Yang D."/>
            <person name="Bader C.D."/>
            <person name="Teijaro C.N."/>
            <person name="Fluegel L."/>
            <person name="Davis C.M."/>
            <person name="Simpson J.R."/>
            <person name="Lauterbach L."/>
            <person name="Steele A.D."/>
            <person name="Gui C."/>
            <person name="Meng S."/>
            <person name="Li G."/>
            <person name="Viehrig K."/>
            <person name="Ye F."/>
            <person name="Su P."/>
            <person name="Kiefer A.F."/>
            <person name="Nichols A."/>
            <person name="Cepeda A.J."/>
            <person name="Yan W."/>
            <person name="Fan B."/>
            <person name="Jiang Y."/>
            <person name="Adhikari A."/>
            <person name="Zheng C.-J."/>
            <person name="Schuster L."/>
            <person name="Cowan T.M."/>
            <person name="Smanski M.J."/>
            <person name="Chevrette M.G."/>
            <person name="De Carvalho L.P.S."/>
            <person name="Shen B."/>
        </authorList>
    </citation>
    <scope>NUCLEOTIDE SEQUENCE [LARGE SCALE GENOMIC DNA]</scope>
    <source>
        <strain evidence="1 2">NPDC002173</strain>
    </source>
</reference>
<comment type="caution">
    <text evidence="1">The sequence shown here is derived from an EMBL/GenBank/DDBJ whole genome shotgun (WGS) entry which is preliminary data.</text>
</comment>
<proteinExistence type="predicted"/>
<accession>A0ABW6SL20</accession>
<dbReference type="Proteomes" id="UP001602013">
    <property type="component" value="Unassembled WGS sequence"/>
</dbReference>
<evidence type="ECO:0000313" key="2">
    <source>
        <dbReference type="Proteomes" id="UP001602013"/>
    </source>
</evidence>
<evidence type="ECO:0000313" key="1">
    <source>
        <dbReference type="EMBL" id="MFF3665666.1"/>
    </source>
</evidence>